<dbReference type="EMBL" id="GBXM01056612">
    <property type="protein sequence ID" value="JAH51965.1"/>
    <property type="molecule type" value="Transcribed_RNA"/>
</dbReference>
<reference evidence="1" key="2">
    <citation type="journal article" date="2015" name="Fish Shellfish Immunol.">
        <title>Early steps in the European eel (Anguilla anguilla)-Vibrio vulnificus interaction in the gills: Role of the RtxA13 toxin.</title>
        <authorList>
            <person name="Callol A."/>
            <person name="Pajuelo D."/>
            <person name="Ebbesson L."/>
            <person name="Teles M."/>
            <person name="MacKenzie S."/>
            <person name="Amaro C."/>
        </authorList>
    </citation>
    <scope>NUCLEOTIDE SEQUENCE</scope>
</reference>
<proteinExistence type="predicted"/>
<evidence type="ECO:0000313" key="1">
    <source>
        <dbReference type="EMBL" id="JAH51965.1"/>
    </source>
</evidence>
<accession>A0A0E9TGD3</accession>
<protein>
    <submittedName>
        <fullName evidence="1">Uncharacterized protein</fullName>
    </submittedName>
</protein>
<organism evidence="1">
    <name type="scientific">Anguilla anguilla</name>
    <name type="common">European freshwater eel</name>
    <name type="synonym">Muraena anguilla</name>
    <dbReference type="NCBI Taxonomy" id="7936"/>
    <lineage>
        <taxon>Eukaryota</taxon>
        <taxon>Metazoa</taxon>
        <taxon>Chordata</taxon>
        <taxon>Craniata</taxon>
        <taxon>Vertebrata</taxon>
        <taxon>Euteleostomi</taxon>
        <taxon>Actinopterygii</taxon>
        <taxon>Neopterygii</taxon>
        <taxon>Teleostei</taxon>
        <taxon>Anguilliformes</taxon>
        <taxon>Anguillidae</taxon>
        <taxon>Anguilla</taxon>
    </lineage>
</organism>
<sequence>MSIHSFLKPIQSASFKGQIEAASSYCLNYIYTS</sequence>
<reference evidence="1" key="1">
    <citation type="submission" date="2014-11" db="EMBL/GenBank/DDBJ databases">
        <authorList>
            <person name="Amaro Gonzalez C."/>
        </authorList>
    </citation>
    <scope>NUCLEOTIDE SEQUENCE</scope>
</reference>
<dbReference type="AlphaFoldDB" id="A0A0E9TGD3"/>
<name>A0A0E9TGD3_ANGAN</name>